<feature type="active site" description="Proton donor" evidence="9">
    <location>
        <position position="87"/>
    </location>
</feature>
<feature type="binding site" evidence="9">
    <location>
        <position position="209"/>
    </location>
    <ligand>
        <name>Mn(2+)</name>
        <dbReference type="ChEBI" id="CHEBI:29035"/>
        <label>2</label>
    </ligand>
</feature>
<feature type="binding site" evidence="9">
    <location>
        <position position="12"/>
    </location>
    <ligand>
        <name>Mn(2+)</name>
        <dbReference type="ChEBI" id="CHEBI:29035"/>
        <label>1</label>
    </ligand>
</feature>
<dbReference type="HAMAP" id="MF_02044">
    <property type="entry name" value="Mre11"/>
    <property type="match status" value="1"/>
</dbReference>
<evidence type="ECO:0000256" key="10">
    <source>
        <dbReference type="SAM" id="MobiDB-lite"/>
    </source>
</evidence>
<comment type="subunit">
    <text evidence="9">Homodimer. Forms a heterotetramer composed of two Mre11 subunits and two Rad50 subunits.</text>
</comment>
<dbReference type="EC" id="3.1.-.-" evidence="9"/>
<comment type="activity regulation">
    <text evidence="9">Nuclease activity is regulated by Rad50.</text>
</comment>
<dbReference type="PATRIC" id="fig|172049.5.peg.1699"/>
<keyword evidence="3 9" id="KW-0255">Endonuclease</keyword>
<keyword evidence="1 9" id="KW-0540">Nuclease</keyword>
<dbReference type="GeneID" id="8095064"/>
<dbReference type="CDD" id="cd00840">
    <property type="entry name" value="MPP_Mre11_N"/>
    <property type="match status" value="1"/>
</dbReference>
<dbReference type="GO" id="GO:0000403">
    <property type="term" value="F:Y-form DNA binding"/>
    <property type="evidence" value="ECO:0007669"/>
    <property type="project" value="UniProtKB-UniRule"/>
</dbReference>
<feature type="binding site" evidence="9">
    <location>
        <position position="10"/>
    </location>
    <ligand>
        <name>Mn(2+)</name>
        <dbReference type="ChEBI" id="CHEBI:29035"/>
        <label>1</label>
    </ligand>
</feature>
<keyword evidence="2 9" id="KW-0479">Metal-binding</keyword>
<dbReference type="SUPFAM" id="SSF56300">
    <property type="entry name" value="Metallo-dependent phosphatases"/>
    <property type="match status" value="1"/>
</dbReference>
<comment type="function">
    <text evidence="9">Part of the Rad50/Mre11 complex, which is involved in the early steps of DNA double-strand break (DSB) repair. The complex may facilitate opening of the processed DNA ends to aid in the recruitment of HerA and NurA. Mre11 binds to DSB ends and has both double-stranded 3'-5' exonuclease activity and single-stranded endonuclease activity.</text>
</comment>
<evidence type="ECO:0000256" key="5">
    <source>
        <dbReference type="ARBA" id="ARBA00022801"/>
    </source>
</evidence>
<dbReference type="RefSeq" id="WP_012766124.1">
    <property type="nucleotide sequence ID" value="NZ_LGFD01000013.1"/>
</dbReference>
<dbReference type="GO" id="GO:0045027">
    <property type="term" value="F:DNA end binding"/>
    <property type="evidence" value="ECO:0007669"/>
    <property type="project" value="UniProtKB-UniRule"/>
</dbReference>
<keyword evidence="6 9" id="KW-0269">Exonuclease</keyword>
<comment type="similarity">
    <text evidence="9">Belongs to the MRE11/RAD32 family.</text>
</comment>
<dbReference type="InterPro" id="IPR004843">
    <property type="entry name" value="Calcineurin-like_PHP"/>
</dbReference>
<keyword evidence="7 9" id="KW-0234">DNA repair</keyword>
<feature type="compositionally biased region" description="Basic and acidic residues" evidence="10">
    <location>
        <begin position="406"/>
        <end position="424"/>
    </location>
</feature>
<reference evidence="13" key="1">
    <citation type="journal article" date="2015" name="MBio">
        <title>Genome-Resolved Metagenomic Analysis Reveals Roles for Candidate Phyla and Other Microbial Community Members in Biogeochemical Transformations in Oil Reservoirs.</title>
        <authorList>
            <person name="Hu P."/>
            <person name="Tom L."/>
            <person name="Singh A."/>
            <person name="Thomas B.C."/>
            <person name="Baker B.J."/>
            <person name="Piceno Y.M."/>
            <person name="Andersen G.L."/>
            <person name="Banfield J.F."/>
        </authorList>
    </citation>
    <scope>NUCLEOTIDE SEQUENCE [LARGE SCALE GENOMIC DNA]</scope>
</reference>
<sequence length="442" mass="51090">MIMKFAHIADPHLGREQFQQPFRYRDYLEAFKQAIERAIEEKVDFILLAGDLFHVSKPSPRAIRDAVEVLGVAKKKDIPIFAIEGNHDKTIRETSIYDLLEHLGLIYTIGIKKTPREGEFQRSIKKGNLYLVYGVFGDIEIYGLRHNNRWQLIKNGQNILKTLFKGRPNSILMLHQAIDYLAEGTPYKDAFDLKLSEIPDGFGYYALGHIHMKKELKKGESGLSGDIIYPGSLERTEIREASHRIVYDRKLTLKKLEENIKGFYIVEDFEPQFVEINTRPFYNVLIKGNSKSELKNKVSEIKNYVERDSIVIITLEGVVRGGVHVNEFYDLLKDWELAYYNFNNRVSSEAIGVDPTKTVDELLDEILSDFEKEVFSQLVSEPKYFSEELDNFVVWLMDKYKHSKISEKKGSGEEKAEDEKEKSRPKPKPPKVGTIDAWLGMR</sequence>
<evidence type="ECO:0000259" key="11">
    <source>
        <dbReference type="Pfam" id="PF00149"/>
    </source>
</evidence>
<dbReference type="OMA" id="RWDFGDY"/>
<dbReference type="InterPro" id="IPR032885">
    <property type="entry name" value="Mre11_archaea-type"/>
</dbReference>
<evidence type="ECO:0000256" key="6">
    <source>
        <dbReference type="ARBA" id="ARBA00022839"/>
    </source>
</evidence>
<dbReference type="GO" id="GO:0006302">
    <property type="term" value="P:double-strand break repair"/>
    <property type="evidence" value="ECO:0007669"/>
    <property type="project" value="UniProtKB-UniRule"/>
</dbReference>
<comment type="cofactor">
    <cofactor evidence="9">
        <name>Mn(2+)</name>
        <dbReference type="ChEBI" id="CHEBI:29035"/>
    </cofactor>
    <text evidence="9">Binds 2 manganese ions per subunit.</text>
</comment>
<dbReference type="InterPro" id="IPR029052">
    <property type="entry name" value="Metallo-depent_PP-like"/>
</dbReference>
<evidence type="ECO:0000313" key="13">
    <source>
        <dbReference type="Proteomes" id="UP000053911"/>
    </source>
</evidence>
<dbReference type="EMBL" id="LGFD01000013">
    <property type="protein sequence ID" value="KUK17849.1"/>
    <property type="molecule type" value="Genomic_DNA"/>
</dbReference>
<dbReference type="GO" id="GO:0004519">
    <property type="term" value="F:endonuclease activity"/>
    <property type="evidence" value="ECO:0007669"/>
    <property type="project" value="UniProtKB-UniRule"/>
</dbReference>
<evidence type="ECO:0000256" key="1">
    <source>
        <dbReference type="ARBA" id="ARBA00022722"/>
    </source>
</evidence>
<evidence type="ECO:0000256" key="3">
    <source>
        <dbReference type="ARBA" id="ARBA00022759"/>
    </source>
</evidence>
<dbReference type="Proteomes" id="UP000053911">
    <property type="component" value="Unassembled WGS sequence"/>
</dbReference>
<dbReference type="AlphaFoldDB" id="A0A101EM08"/>
<dbReference type="GO" id="GO:0008408">
    <property type="term" value="F:3'-5' exonuclease activity"/>
    <property type="evidence" value="ECO:0007669"/>
    <property type="project" value="UniProtKB-UniRule"/>
</dbReference>
<dbReference type="Pfam" id="PF00149">
    <property type="entry name" value="Metallophos"/>
    <property type="match status" value="1"/>
</dbReference>
<dbReference type="Gene3D" id="3.30.110.80">
    <property type="entry name" value="DNA double-strand break repair nuclease"/>
    <property type="match status" value="1"/>
</dbReference>
<feature type="binding site" evidence="9">
    <location>
        <position position="86"/>
    </location>
    <ligand>
        <name>Mn(2+)</name>
        <dbReference type="ChEBI" id="CHEBI:29035"/>
        <label>2</label>
    </ligand>
</feature>
<proteinExistence type="inferred from homology"/>
<feature type="binding site" evidence="9">
    <location>
        <position position="51"/>
    </location>
    <ligand>
        <name>Mn(2+)</name>
        <dbReference type="ChEBI" id="CHEBI:29035"/>
        <label>1</label>
    </ligand>
</feature>
<evidence type="ECO:0000256" key="7">
    <source>
        <dbReference type="ARBA" id="ARBA00023204"/>
    </source>
</evidence>
<keyword evidence="8 9" id="KW-0464">Manganese</keyword>
<dbReference type="InterPro" id="IPR041796">
    <property type="entry name" value="Mre11_N"/>
</dbReference>
<feature type="region of interest" description="Disordered" evidence="10">
    <location>
        <begin position="406"/>
        <end position="442"/>
    </location>
</feature>
<evidence type="ECO:0000256" key="2">
    <source>
        <dbReference type="ARBA" id="ARBA00022723"/>
    </source>
</evidence>
<dbReference type="PANTHER" id="PTHR30337:SF0">
    <property type="entry name" value="NUCLEASE SBCCD SUBUNIT D"/>
    <property type="match status" value="1"/>
</dbReference>
<comment type="caution">
    <text evidence="12">The sequence shown here is derived from an EMBL/GenBank/DDBJ whole genome shotgun (WGS) entry which is preliminary data.</text>
</comment>
<keyword evidence="5 9" id="KW-0378">Hydrolase</keyword>
<dbReference type="GO" id="GO:0030145">
    <property type="term" value="F:manganese ion binding"/>
    <property type="evidence" value="ECO:0007669"/>
    <property type="project" value="UniProtKB-UniRule"/>
</dbReference>
<name>A0A101EM08_9EURY</name>
<evidence type="ECO:0000256" key="9">
    <source>
        <dbReference type="HAMAP-Rule" id="MF_02044"/>
    </source>
</evidence>
<keyword evidence="4 9" id="KW-0227">DNA damage</keyword>
<dbReference type="PANTHER" id="PTHR30337">
    <property type="entry name" value="COMPONENT OF ATP-DEPENDENT DSDNA EXONUCLEASE"/>
    <property type="match status" value="1"/>
</dbReference>
<gene>
    <name evidence="9" type="primary">mre11</name>
    <name evidence="12" type="ORF">XD54_0866</name>
</gene>
<dbReference type="InterPro" id="IPR050535">
    <property type="entry name" value="DNA_Repair-Maintenance_Comp"/>
</dbReference>
<feature type="binding site" evidence="9">
    <location>
        <position position="175"/>
    </location>
    <ligand>
        <name>Mn(2+)</name>
        <dbReference type="ChEBI" id="CHEBI:29035"/>
        <label>2</label>
    </ligand>
</feature>
<feature type="domain" description="Calcineurin-like phosphoesterase" evidence="11">
    <location>
        <begin position="3"/>
        <end position="212"/>
    </location>
</feature>
<evidence type="ECO:0000313" key="12">
    <source>
        <dbReference type="EMBL" id="KUK17849.1"/>
    </source>
</evidence>
<dbReference type="Gene3D" id="3.60.21.10">
    <property type="match status" value="1"/>
</dbReference>
<evidence type="ECO:0000256" key="8">
    <source>
        <dbReference type="ARBA" id="ARBA00023211"/>
    </source>
</evidence>
<feature type="binding site" evidence="9">
    <location>
        <position position="211"/>
    </location>
    <ligand>
        <name>Mn(2+)</name>
        <dbReference type="ChEBI" id="CHEBI:29035"/>
        <label>1</label>
    </ligand>
</feature>
<feature type="binding site" evidence="9">
    <location>
        <position position="51"/>
    </location>
    <ligand>
        <name>Mn(2+)</name>
        <dbReference type="ChEBI" id="CHEBI:29035"/>
        <label>2</label>
    </ligand>
</feature>
<evidence type="ECO:0000256" key="4">
    <source>
        <dbReference type="ARBA" id="ARBA00022763"/>
    </source>
</evidence>
<organism evidence="12 13">
    <name type="scientific">Thermococcus sibiricus</name>
    <dbReference type="NCBI Taxonomy" id="172049"/>
    <lineage>
        <taxon>Archaea</taxon>
        <taxon>Methanobacteriati</taxon>
        <taxon>Methanobacteriota</taxon>
        <taxon>Thermococci</taxon>
        <taxon>Thermococcales</taxon>
        <taxon>Thermococcaceae</taxon>
        <taxon>Thermococcus</taxon>
    </lineage>
</organism>
<accession>A0A101EM08</accession>
<protein>
    <recommendedName>
        <fullName evidence="9">DNA double-strand break repair protein Mre11</fullName>
        <ecNumber evidence="9">3.1.-.-</ecNumber>
    </recommendedName>
</protein>